<comment type="caution">
    <text evidence="1">The sequence shown here is derived from an EMBL/GenBank/DDBJ whole genome shotgun (WGS) entry which is preliminary data.</text>
</comment>
<name>A0A437JA34_9SPHN</name>
<protein>
    <submittedName>
        <fullName evidence="1">Heme-binding protein</fullName>
    </submittedName>
</protein>
<sequence length="143" mass="14356">MGERNVHAAEVLIAAAAAVSRELAHDVAIVCVDRGGHVLASRRTDNTGYPAMEAARRKAATSAVMGVPTAMVAGLVSQDPLAAAALSSSPDMLAVPGGAPLVVDAVTVGGIGIAGAHYSEDETILQAALSRVSEQTRDAGESV</sequence>
<dbReference type="Pfam" id="PF03928">
    <property type="entry name" value="HbpS-like"/>
    <property type="match status" value="1"/>
</dbReference>
<dbReference type="AlphaFoldDB" id="A0A437JA34"/>
<keyword evidence="2" id="KW-1185">Reference proteome</keyword>
<dbReference type="InterPro" id="IPR005624">
    <property type="entry name" value="PduO/GlcC-like"/>
</dbReference>
<evidence type="ECO:0000313" key="2">
    <source>
        <dbReference type="Proteomes" id="UP000282977"/>
    </source>
</evidence>
<accession>A0A437JA34</accession>
<gene>
    <name evidence="1" type="ORF">ENE74_09160</name>
</gene>
<dbReference type="Proteomes" id="UP000282977">
    <property type="component" value="Unassembled WGS sequence"/>
</dbReference>
<reference evidence="1 2" key="1">
    <citation type="submission" date="2019-01" db="EMBL/GenBank/DDBJ databases">
        <authorList>
            <person name="Chen W.-M."/>
        </authorList>
    </citation>
    <scope>NUCLEOTIDE SEQUENCE [LARGE SCALE GENOMIC DNA]</scope>
    <source>
        <strain evidence="1 2">TLA-22</strain>
    </source>
</reference>
<dbReference type="PANTHER" id="PTHR34309">
    <property type="entry name" value="SLR1406 PROTEIN"/>
    <property type="match status" value="1"/>
</dbReference>
<evidence type="ECO:0000313" key="1">
    <source>
        <dbReference type="EMBL" id="RVT42351.1"/>
    </source>
</evidence>
<organism evidence="1 2">
    <name type="scientific">Sphingobium algorifonticola</name>
    <dbReference type="NCBI Taxonomy" id="2008318"/>
    <lineage>
        <taxon>Bacteria</taxon>
        <taxon>Pseudomonadati</taxon>
        <taxon>Pseudomonadota</taxon>
        <taxon>Alphaproteobacteria</taxon>
        <taxon>Sphingomonadales</taxon>
        <taxon>Sphingomonadaceae</taxon>
        <taxon>Sphingobium</taxon>
    </lineage>
</organism>
<dbReference type="Gene3D" id="3.30.450.150">
    <property type="entry name" value="Haem-degrading domain"/>
    <property type="match status" value="1"/>
</dbReference>
<dbReference type="EMBL" id="RZUL01000002">
    <property type="protein sequence ID" value="RVT42351.1"/>
    <property type="molecule type" value="Genomic_DNA"/>
</dbReference>
<dbReference type="SUPFAM" id="SSF143744">
    <property type="entry name" value="GlcG-like"/>
    <property type="match status" value="1"/>
</dbReference>
<dbReference type="RefSeq" id="WP_127690527.1">
    <property type="nucleotide sequence ID" value="NZ_RZUL01000002.1"/>
</dbReference>
<dbReference type="InterPro" id="IPR038084">
    <property type="entry name" value="PduO/GlcC-like_sf"/>
</dbReference>
<dbReference type="InterPro" id="IPR052517">
    <property type="entry name" value="GlcG_carb_metab_protein"/>
</dbReference>
<dbReference type="PANTHER" id="PTHR34309:SF10">
    <property type="entry name" value="SLR1406 PROTEIN"/>
    <property type="match status" value="1"/>
</dbReference>
<proteinExistence type="predicted"/>